<gene>
    <name evidence="3" type="ORF">MWN34_18010</name>
</gene>
<proteinExistence type="predicted"/>
<keyword evidence="4" id="KW-1185">Reference proteome</keyword>
<reference evidence="3 4" key="1">
    <citation type="submission" date="2022-04" db="EMBL/GenBank/DDBJ databases">
        <authorList>
            <person name="Grouzdev D.S."/>
            <person name="Pantiukh K.S."/>
            <person name="Krutkina M.S."/>
        </authorList>
    </citation>
    <scope>NUCLEOTIDE SEQUENCE [LARGE SCALE GENOMIC DNA]</scope>
    <source>
        <strain evidence="3 4">6x-1</strain>
    </source>
</reference>
<evidence type="ECO:0000256" key="1">
    <source>
        <dbReference type="SAM" id="MobiDB-lite"/>
    </source>
</evidence>
<protein>
    <submittedName>
        <fullName evidence="3">Translation initiation factor IF-2 associated domain-containing protein</fullName>
    </submittedName>
</protein>
<dbReference type="RefSeq" id="WP_247030693.1">
    <property type="nucleotide sequence ID" value="NZ_JALKCH010000014.1"/>
</dbReference>
<evidence type="ECO:0000313" key="3">
    <source>
        <dbReference type="EMBL" id="MCK0198797.1"/>
    </source>
</evidence>
<feature type="region of interest" description="Disordered" evidence="1">
    <location>
        <begin position="1"/>
        <end position="103"/>
    </location>
</feature>
<feature type="non-terminal residue" evidence="3">
    <location>
        <position position="103"/>
    </location>
</feature>
<comment type="caution">
    <text evidence="3">The sequence shown here is derived from an EMBL/GenBank/DDBJ whole genome shotgun (WGS) entry which is preliminary data.</text>
</comment>
<keyword evidence="3" id="KW-0648">Protein biosynthesis</keyword>
<accession>A0ABT0DGD5</accession>
<dbReference type="GO" id="GO:0003743">
    <property type="term" value="F:translation initiation factor activity"/>
    <property type="evidence" value="ECO:0007669"/>
    <property type="project" value="UniProtKB-KW"/>
</dbReference>
<name>A0ABT0DGD5_9HYPH</name>
<dbReference type="Pfam" id="PF08364">
    <property type="entry name" value="IF2_assoc"/>
    <property type="match status" value="1"/>
</dbReference>
<feature type="compositionally biased region" description="Low complexity" evidence="1">
    <location>
        <begin position="86"/>
        <end position="103"/>
    </location>
</feature>
<dbReference type="EMBL" id="JALKCH010000014">
    <property type="protein sequence ID" value="MCK0198797.1"/>
    <property type="molecule type" value="Genomic_DNA"/>
</dbReference>
<evidence type="ECO:0000259" key="2">
    <source>
        <dbReference type="Pfam" id="PF08364"/>
    </source>
</evidence>
<dbReference type="Proteomes" id="UP001203284">
    <property type="component" value="Unassembled WGS sequence"/>
</dbReference>
<organism evidence="3 4">
    <name type="scientific">Ancylobacter crimeensis</name>
    <dbReference type="NCBI Taxonomy" id="2579147"/>
    <lineage>
        <taxon>Bacteria</taxon>
        <taxon>Pseudomonadati</taxon>
        <taxon>Pseudomonadota</taxon>
        <taxon>Alphaproteobacteria</taxon>
        <taxon>Hyphomicrobiales</taxon>
        <taxon>Xanthobacteraceae</taxon>
        <taxon>Ancylobacter</taxon>
    </lineage>
</organism>
<sequence>MTDTKNPGEKTMGVGQGKTLTLKRPVEQGVVRQSFSHGRSKAVVVEKVKRRVIGPGDSKPEAPAPVQSPAPAAAAPRPAAPPQAPRPAASAPSAPAATPPAAT</sequence>
<evidence type="ECO:0000313" key="4">
    <source>
        <dbReference type="Proteomes" id="UP001203284"/>
    </source>
</evidence>
<dbReference type="InterPro" id="IPR013575">
    <property type="entry name" value="IF2_assoc_dom_bac"/>
</dbReference>
<feature type="domain" description="Initiation factor 2 associated" evidence="2">
    <location>
        <begin position="18"/>
        <end position="53"/>
    </location>
</feature>
<keyword evidence="3" id="KW-0396">Initiation factor</keyword>